<feature type="non-terminal residue" evidence="2">
    <location>
        <position position="1"/>
    </location>
</feature>
<feature type="transmembrane region" description="Helical" evidence="1">
    <location>
        <begin position="86"/>
        <end position="111"/>
    </location>
</feature>
<gene>
    <name evidence="2" type="ORF">MNOR_LOCUS18148</name>
</gene>
<proteinExistence type="predicted"/>
<accession>A0AAV2R1Q2</accession>
<keyword evidence="1" id="KW-1133">Transmembrane helix</keyword>
<name>A0AAV2R1Q2_MEGNR</name>
<reference evidence="2 3" key="1">
    <citation type="submission" date="2024-05" db="EMBL/GenBank/DDBJ databases">
        <authorList>
            <person name="Wallberg A."/>
        </authorList>
    </citation>
    <scope>NUCLEOTIDE SEQUENCE [LARGE SCALE GENOMIC DNA]</scope>
</reference>
<dbReference type="AlphaFoldDB" id="A0AAV2R1Q2"/>
<evidence type="ECO:0000313" key="3">
    <source>
        <dbReference type="Proteomes" id="UP001497623"/>
    </source>
</evidence>
<dbReference type="EMBL" id="CAXKWB010012840">
    <property type="protein sequence ID" value="CAL4105681.1"/>
    <property type="molecule type" value="Genomic_DNA"/>
</dbReference>
<evidence type="ECO:0000313" key="2">
    <source>
        <dbReference type="EMBL" id="CAL4105681.1"/>
    </source>
</evidence>
<sequence>AEPLSFLLNIAYPAHERTIRDNRIKVPCNCNVTDPFQTFLGINENSTHIQNATFQTLLDESLCQDTEVSSRFNNIKEYLDTNCTEINLAVIISASIAVFLLLVIIVVCIVCHIRVKRAQEEAAYIGEACSTRSFSTTRTVVRHLSGPPLSPFYEKPVVISQQLVVPDVKTYHETEVHFPYENA</sequence>
<keyword evidence="3" id="KW-1185">Reference proteome</keyword>
<organism evidence="2 3">
    <name type="scientific">Meganyctiphanes norvegica</name>
    <name type="common">Northern krill</name>
    <name type="synonym">Thysanopoda norvegica</name>
    <dbReference type="NCBI Taxonomy" id="48144"/>
    <lineage>
        <taxon>Eukaryota</taxon>
        <taxon>Metazoa</taxon>
        <taxon>Ecdysozoa</taxon>
        <taxon>Arthropoda</taxon>
        <taxon>Crustacea</taxon>
        <taxon>Multicrustacea</taxon>
        <taxon>Malacostraca</taxon>
        <taxon>Eumalacostraca</taxon>
        <taxon>Eucarida</taxon>
        <taxon>Euphausiacea</taxon>
        <taxon>Euphausiidae</taxon>
        <taxon>Meganyctiphanes</taxon>
    </lineage>
</organism>
<protein>
    <submittedName>
        <fullName evidence="2">Uncharacterized protein</fullName>
    </submittedName>
</protein>
<evidence type="ECO:0000256" key="1">
    <source>
        <dbReference type="SAM" id="Phobius"/>
    </source>
</evidence>
<keyword evidence="1" id="KW-0812">Transmembrane</keyword>
<dbReference type="Proteomes" id="UP001497623">
    <property type="component" value="Unassembled WGS sequence"/>
</dbReference>
<feature type="non-terminal residue" evidence="2">
    <location>
        <position position="183"/>
    </location>
</feature>
<comment type="caution">
    <text evidence="2">The sequence shown here is derived from an EMBL/GenBank/DDBJ whole genome shotgun (WGS) entry which is preliminary data.</text>
</comment>
<keyword evidence="1" id="KW-0472">Membrane</keyword>